<dbReference type="AlphaFoldDB" id="A0A917ZLK2"/>
<dbReference type="InterPro" id="IPR028082">
    <property type="entry name" value="Peripla_BP_I"/>
</dbReference>
<dbReference type="GO" id="GO:0003700">
    <property type="term" value="F:DNA-binding transcription factor activity"/>
    <property type="evidence" value="ECO:0007669"/>
    <property type="project" value="TreeGrafter"/>
</dbReference>
<reference evidence="6" key="2">
    <citation type="submission" date="2020-09" db="EMBL/GenBank/DDBJ databases">
        <authorList>
            <person name="Sun Q."/>
            <person name="Zhou Y."/>
        </authorList>
    </citation>
    <scope>NUCLEOTIDE SEQUENCE</scope>
    <source>
        <strain evidence="6">CGMCC 4.7201</strain>
    </source>
</reference>
<dbReference type="CDD" id="cd01392">
    <property type="entry name" value="HTH_LacI"/>
    <property type="match status" value="1"/>
</dbReference>
<dbReference type="InterPro" id="IPR010982">
    <property type="entry name" value="Lambda_DNA-bd_dom_sf"/>
</dbReference>
<gene>
    <name evidence="6" type="primary">lacI</name>
    <name evidence="6" type="ORF">GCM10012280_16110</name>
</gene>
<dbReference type="Proteomes" id="UP000641932">
    <property type="component" value="Unassembled WGS sequence"/>
</dbReference>
<proteinExistence type="predicted"/>
<dbReference type="Pfam" id="PF00356">
    <property type="entry name" value="LacI"/>
    <property type="match status" value="1"/>
</dbReference>
<dbReference type="PROSITE" id="PS00356">
    <property type="entry name" value="HTH_LACI_1"/>
    <property type="match status" value="1"/>
</dbReference>
<dbReference type="CDD" id="cd06267">
    <property type="entry name" value="PBP1_LacI_sugar_binding-like"/>
    <property type="match status" value="1"/>
</dbReference>
<feature type="domain" description="HTH lacI-type" evidence="5">
    <location>
        <begin position="1"/>
        <end position="55"/>
    </location>
</feature>
<evidence type="ECO:0000256" key="1">
    <source>
        <dbReference type="ARBA" id="ARBA00023015"/>
    </source>
</evidence>
<feature type="region of interest" description="Disordered" evidence="4">
    <location>
        <begin position="315"/>
        <end position="348"/>
    </location>
</feature>
<dbReference type="InterPro" id="IPR000843">
    <property type="entry name" value="HTH_LacI"/>
</dbReference>
<dbReference type="SMART" id="SM00354">
    <property type="entry name" value="HTH_LACI"/>
    <property type="match status" value="1"/>
</dbReference>
<evidence type="ECO:0000313" key="7">
    <source>
        <dbReference type="Proteomes" id="UP000641932"/>
    </source>
</evidence>
<evidence type="ECO:0000259" key="5">
    <source>
        <dbReference type="PROSITE" id="PS50932"/>
    </source>
</evidence>
<accession>A0A917ZLK2</accession>
<dbReference type="Gene3D" id="1.10.260.40">
    <property type="entry name" value="lambda repressor-like DNA-binding domains"/>
    <property type="match status" value="1"/>
</dbReference>
<keyword evidence="1" id="KW-0805">Transcription regulation</keyword>
<evidence type="ECO:0000256" key="3">
    <source>
        <dbReference type="ARBA" id="ARBA00023163"/>
    </source>
</evidence>
<dbReference type="InterPro" id="IPR046335">
    <property type="entry name" value="LacI/GalR-like_sensor"/>
</dbReference>
<keyword evidence="7" id="KW-1185">Reference proteome</keyword>
<dbReference type="SUPFAM" id="SSF47413">
    <property type="entry name" value="lambda repressor-like DNA-binding domains"/>
    <property type="match status" value="1"/>
</dbReference>
<feature type="compositionally biased region" description="Low complexity" evidence="4">
    <location>
        <begin position="322"/>
        <end position="331"/>
    </location>
</feature>
<dbReference type="PROSITE" id="PS50932">
    <property type="entry name" value="HTH_LACI_2"/>
    <property type="match status" value="1"/>
</dbReference>
<dbReference type="Gene3D" id="3.40.50.2300">
    <property type="match status" value="2"/>
</dbReference>
<evidence type="ECO:0000256" key="4">
    <source>
        <dbReference type="SAM" id="MobiDB-lite"/>
    </source>
</evidence>
<dbReference type="GO" id="GO:0000976">
    <property type="term" value="F:transcription cis-regulatory region binding"/>
    <property type="evidence" value="ECO:0007669"/>
    <property type="project" value="TreeGrafter"/>
</dbReference>
<evidence type="ECO:0000313" key="6">
    <source>
        <dbReference type="EMBL" id="GGO84495.1"/>
    </source>
</evidence>
<keyword evidence="3" id="KW-0804">Transcription</keyword>
<name>A0A917ZLK2_9ACTN</name>
<dbReference type="EMBL" id="BMMS01000005">
    <property type="protein sequence ID" value="GGO84495.1"/>
    <property type="molecule type" value="Genomic_DNA"/>
</dbReference>
<reference evidence="6" key="1">
    <citation type="journal article" date="2014" name="Int. J. Syst. Evol. Microbiol.">
        <title>Complete genome sequence of Corynebacterium casei LMG S-19264T (=DSM 44701T), isolated from a smear-ripened cheese.</title>
        <authorList>
            <consortium name="US DOE Joint Genome Institute (JGI-PGF)"/>
            <person name="Walter F."/>
            <person name="Albersmeier A."/>
            <person name="Kalinowski J."/>
            <person name="Ruckert C."/>
        </authorList>
    </citation>
    <scope>NUCLEOTIDE SEQUENCE</scope>
    <source>
        <strain evidence="6">CGMCC 4.7201</strain>
    </source>
</reference>
<organism evidence="6 7">
    <name type="scientific">Wenjunlia tyrosinilytica</name>
    <dbReference type="NCBI Taxonomy" id="1544741"/>
    <lineage>
        <taxon>Bacteria</taxon>
        <taxon>Bacillati</taxon>
        <taxon>Actinomycetota</taxon>
        <taxon>Actinomycetes</taxon>
        <taxon>Kitasatosporales</taxon>
        <taxon>Streptomycetaceae</taxon>
        <taxon>Wenjunlia</taxon>
    </lineage>
</organism>
<dbReference type="PANTHER" id="PTHR30146:SF109">
    <property type="entry name" value="HTH-TYPE TRANSCRIPTIONAL REGULATOR GALS"/>
    <property type="match status" value="1"/>
</dbReference>
<evidence type="ECO:0000256" key="2">
    <source>
        <dbReference type="ARBA" id="ARBA00023125"/>
    </source>
</evidence>
<dbReference type="PANTHER" id="PTHR30146">
    <property type="entry name" value="LACI-RELATED TRANSCRIPTIONAL REPRESSOR"/>
    <property type="match status" value="1"/>
</dbReference>
<sequence length="348" mass="36689">MNIRELARLSGVSTATVSRALNGRGEVSEVTRRRISELAREMGYAPNEPARTLVRRRSDTIGLVWDSGYERRGLHHPFLQGLLSGVRAALQDAGYHLMLLTTAGDKDDDDTYLQAVRRHNLEAVVVMGVQSDDRAVRALADSPVVCVGIDLALSGPHTARVTSDNEAGAAAAVRHLFELGHRRLATITGPVHMPPAADRLKGFLTACAELGVPVPDSHVREGDFFLAGGQQAMAELLALPEPPTAVFAAGDQMAIGALHAAAQAGRAVPADVAVVGFDDIDAASLVRPALTTVAQDERALGAAAVAALRRMLERRHEGDGTADGSGAADPGTHVVSTRLVVRESSAPR</sequence>
<keyword evidence="2" id="KW-0238">DNA-binding</keyword>
<dbReference type="RefSeq" id="WP_189130829.1">
    <property type="nucleotide sequence ID" value="NZ_BMMS01000005.1"/>
</dbReference>
<protein>
    <submittedName>
        <fullName evidence="6">LacI family transcriptional regulator</fullName>
    </submittedName>
</protein>
<dbReference type="Pfam" id="PF13377">
    <property type="entry name" value="Peripla_BP_3"/>
    <property type="match status" value="1"/>
</dbReference>
<dbReference type="SUPFAM" id="SSF53822">
    <property type="entry name" value="Periplasmic binding protein-like I"/>
    <property type="match status" value="1"/>
</dbReference>
<comment type="caution">
    <text evidence="6">The sequence shown here is derived from an EMBL/GenBank/DDBJ whole genome shotgun (WGS) entry which is preliminary data.</text>
</comment>